<organism evidence="2 3">
    <name type="scientific">Mumia flava</name>
    <dbReference type="NCBI Taxonomy" id="1348852"/>
    <lineage>
        <taxon>Bacteria</taxon>
        <taxon>Bacillati</taxon>
        <taxon>Actinomycetota</taxon>
        <taxon>Actinomycetes</taxon>
        <taxon>Propionibacteriales</taxon>
        <taxon>Nocardioidaceae</taxon>
        <taxon>Mumia</taxon>
    </lineage>
</organism>
<reference evidence="2 3" key="1">
    <citation type="submission" date="2017-11" db="EMBL/GenBank/DDBJ databases">
        <title>Genomic Encyclopedia of Archaeal and Bacterial Type Strains, Phase II (KMG-II): From Individual Species to Whole Genera.</title>
        <authorList>
            <person name="Goeker M."/>
        </authorList>
    </citation>
    <scope>NUCLEOTIDE SEQUENCE [LARGE SCALE GENOMIC DNA]</scope>
    <source>
        <strain evidence="2 3">DSM 27763</strain>
    </source>
</reference>
<feature type="region of interest" description="Disordered" evidence="1">
    <location>
        <begin position="97"/>
        <end position="117"/>
    </location>
</feature>
<feature type="compositionally biased region" description="Low complexity" evidence="1">
    <location>
        <begin position="320"/>
        <end position="334"/>
    </location>
</feature>
<proteinExistence type="predicted"/>
<dbReference type="OrthoDB" id="5149038at2"/>
<dbReference type="EMBL" id="PGEZ01000002">
    <property type="protein sequence ID" value="PJJ54215.1"/>
    <property type="molecule type" value="Genomic_DNA"/>
</dbReference>
<name>A0A0B2BQP0_9ACTN</name>
<feature type="compositionally biased region" description="Acidic residues" evidence="1">
    <location>
        <begin position="291"/>
        <end position="319"/>
    </location>
</feature>
<evidence type="ECO:0000313" key="3">
    <source>
        <dbReference type="Proteomes" id="UP000230842"/>
    </source>
</evidence>
<feature type="compositionally biased region" description="Low complexity" evidence="1">
    <location>
        <begin position="46"/>
        <end position="59"/>
    </location>
</feature>
<comment type="caution">
    <text evidence="2">The sequence shown here is derived from an EMBL/GenBank/DDBJ whole genome shotgun (WGS) entry which is preliminary data.</text>
</comment>
<dbReference type="Proteomes" id="UP000230842">
    <property type="component" value="Unassembled WGS sequence"/>
</dbReference>
<feature type="compositionally biased region" description="Low complexity" evidence="1">
    <location>
        <begin position="105"/>
        <end position="117"/>
    </location>
</feature>
<feature type="compositionally biased region" description="Acidic residues" evidence="1">
    <location>
        <begin position="335"/>
        <end position="352"/>
    </location>
</feature>
<dbReference type="AlphaFoldDB" id="A0A0B2BQP0"/>
<keyword evidence="3" id="KW-1185">Reference proteome</keyword>
<feature type="compositionally biased region" description="Low complexity" evidence="1">
    <location>
        <begin position="67"/>
        <end position="83"/>
    </location>
</feature>
<gene>
    <name evidence="2" type="ORF">CLV56_3723</name>
</gene>
<evidence type="ECO:0000256" key="1">
    <source>
        <dbReference type="SAM" id="MobiDB-lite"/>
    </source>
</evidence>
<feature type="region of interest" description="Disordered" evidence="1">
    <location>
        <begin position="283"/>
        <end position="373"/>
    </location>
</feature>
<dbReference type="RefSeq" id="WP_039339489.1">
    <property type="nucleotide sequence ID" value="NZ_PGEZ01000002.1"/>
</dbReference>
<sequence length="460" mass="47180">MFENQIPRYAFLIVAVLAAVWMIRATPDQPPATVADQQTVVPPVEVTVNPGRAPRGRGPARPEDGAAPRTSTTVAAPSATTGTTVRERVVRTITRRTRAAERTRTAQARLGGADAKAPPSVAVPAVIEVVQPRRPKGEEQTVGAAGGTQVIATAGSIVYVGDDGQMYANTGAAASGGVIGLGVDDSDLRSGRVTVPADLLTSVATIASAPNHGNGSFELLRADDGRAISISGFEDHSVSVIGDDQIVTYDDSNVFIARDGQINANTGDTDSSGLNAVDVIGSYVRSGNSGDGEEPEDDEDEDEEDRDDDGEQSSDDLEDSAAGRQSAQAAATLATDDDDEDDDGDDSDESSEEAGHAGRGTYSEVTDEGASVASGDQTLVIGADGFDDVSIRSYGSRNIVTYDDSNVVIGGTGKVNAQIGDSDTGGAVVMGIVYSTVTAGCEGDLCYSVLAPTAQAGGHP</sequence>
<accession>A0A0B2BQP0</accession>
<feature type="region of interest" description="Disordered" evidence="1">
    <location>
        <begin position="46"/>
        <end position="83"/>
    </location>
</feature>
<evidence type="ECO:0000313" key="2">
    <source>
        <dbReference type="EMBL" id="PJJ54215.1"/>
    </source>
</evidence>
<protein>
    <submittedName>
        <fullName evidence="2">Uncharacterized protein</fullName>
    </submittedName>
</protein>